<dbReference type="AlphaFoldDB" id="A0A2A6M805"/>
<organism evidence="3 4">
    <name type="scientific">Rhizobium fredii</name>
    <name type="common">Sinorhizobium fredii</name>
    <dbReference type="NCBI Taxonomy" id="380"/>
    <lineage>
        <taxon>Bacteria</taxon>
        <taxon>Pseudomonadati</taxon>
        <taxon>Pseudomonadota</taxon>
        <taxon>Alphaproteobacteria</taxon>
        <taxon>Hyphomicrobiales</taxon>
        <taxon>Rhizobiaceae</taxon>
        <taxon>Sinorhizobium/Ensifer group</taxon>
        <taxon>Sinorhizobium</taxon>
    </lineage>
</organism>
<evidence type="ECO:0008006" key="5">
    <source>
        <dbReference type="Google" id="ProtNLM"/>
    </source>
</evidence>
<comment type="caution">
    <text evidence="3">The sequence shown here is derived from an EMBL/GenBank/DDBJ whole genome shotgun (WGS) entry which is preliminary data.</text>
</comment>
<keyword evidence="2" id="KW-0732">Signal</keyword>
<feature type="compositionally biased region" description="Gly residues" evidence="1">
    <location>
        <begin position="27"/>
        <end position="40"/>
    </location>
</feature>
<evidence type="ECO:0000313" key="4">
    <source>
        <dbReference type="Proteomes" id="UP000220353"/>
    </source>
</evidence>
<reference evidence="3 4" key="1">
    <citation type="submission" date="2017-09" db="EMBL/GenBank/DDBJ databases">
        <title>Comparative genomics of rhizobia isolated from Phaseolus vulgaris in China.</title>
        <authorList>
            <person name="Tong W."/>
        </authorList>
    </citation>
    <scope>NUCLEOTIDE SEQUENCE [LARGE SCALE GENOMIC DNA]</scope>
    <source>
        <strain evidence="3 4">PCH1</strain>
    </source>
</reference>
<dbReference type="EMBL" id="NWTC01000001">
    <property type="protein sequence ID" value="PDT50576.1"/>
    <property type="molecule type" value="Genomic_DNA"/>
</dbReference>
<sequence length="166" mass="16719">MAIICCSYMLPIAVVPSSLAAFASNSGSGGGGRGSGGSGSSGSRSSGSGSSGSGSCGSGGSSNSGSGSGNSGHGANADDDDDNSGPGGRRDDQERAREAVAKGCILPLKDVLRLVDKDKYGSVISLDLGRYNGSDVYRLKTRDGRGTIRNLRINARTGKFMKNLDF</sequence>
<feature type="chain" id="PRO_5012405055" description="PepSY domain-containing protein" evidence="2">
    <location>
        <begin position="24"/>
        <end position="166"/>
    </location>
</feature>
<feature type="compositionally biased region" description="Basic and acidic residues" evidence="1">
    <location>
        <begin position="88"/>
        <end position="97"/>
    </location>
</feature>
<name>A0A2A6M805_RHIFR</name>
<gene>
    <name evidence="3" type="ORF">CO661_02310</name>
</gene>
<feature type="signal peptide" evidence="2">
    <location>
        <begin position="1"/>
        <end position="23"/>
    </location>
</feature>
<evidence type="ECO:0000256" key="1">
    <source>
        <dbReference type="SAM" id="MobiDB-lite"/>
    </source>
</evidence>
<dbReference type="Proteomes" id="UP000220353">
    <property type="component" value="Unassembled WGS sequence"/>
</dbReference>
<feature type="region of interest" description="Disordered" evidence="1">
    <location>
        <begin position="24"/>
        <end position="97"/>
    </location>
</feature>
<protein>
    <recommendedName>
        <fullName evidence="5">PepSY domain-containing protein</fullName>
    </recommendedName>
</protein>
<evidence type="ECO:0000256" key="2">
    <source>
        <dbReference type="SAM" id="SignalP"/>
    </source>
</evidence>
<evidence type="ECO:0000313" key="3">
    <source>
        <dbReference type="EMBL" id="PDT50576.1"/>
    </source>
</evidence>
<feature type="compositionally biased region" description="Gly residues" evidence="1">
    <location>
        <begin position="49"/>
        <end position="72"/>
    </location>
</feature>
<accession>A0A2A6M805</accession>
<proteinExistence type="predicted"/>